<dbReference type="PANTHER" id="PTHR47216:SF4">
    <property type="entry name" value="OS01G0859400 PROTEIN"/>
    <property type="match status" value="1"/>
</dbReference>
<dbReference type="AlphaFoldDB" id="A0A1F8E1E1"/>
<dbReference type="SMART" id="SM00195">
    <property type="entry name" value="DSPc"/>
    <property type="match status" value="1"/>
</dbReference>
<dbReference type="InterPro" id="IPR029021">
    <property type="entry name" value="Prot-tyrosine_phosphatase-like"/>
</dbReference>
<feature type="domain" description="Tyrosine-protein phosphatase" evidence="1">
    <location>
        <begin position="6"/>
        <end position="147"/>
    </location>
</feature>
<feature type="domain" description="Tyrosine specific protein phosphatases" evidence="2">
    <location>
        <begin position="69"/>
        <end position="136"/>
    </location>
</feature>
<dbReference type="PROSITE" id="PS50054">
    <property type="entry name" value="TYR_PHOSPHATASE_DUAL"/>
    <property type="match status" value="1"/>
</dbReference>
<dbReference type="FunFam" id="3.90.190.10:FF:000157">
    <property type="entry name" value="Protein-tyrosine phosphatase"/>
    <property type="match status" value="1"/>
</dbReference>
<sequence>MHTHMEYSRITDQVYIGTNFCCGTHFDPELLKQGVTYDLSLEEERVDSPTGGAAYLWLPVKDMHAPTEQQFSMGIAFIGAAVKAGRKVYVHCKNGHGRAPTMVAGYFIVNGMTTDEALELIKRKRPEIHLQQEQLNALRQFEVMHRSRRSSE</sequence>
<dbReference type="EMBL" id="MGIV01000018">
    <property type="protein sequence ID" value="OGM94028.1"/>
    <property type="molecule type" value="Genomic_DNA"/>
</dbReference>
<evidence type="ECO:0000259" key="1">
    <source>
        <dbReference type="PROSITE" id="PS50054"/>
    </source>
</evidence>
<accession>A0A1F8E1E1</accession>
<comment type="caution">
    <text evidence="3">The sequence shown here is derived from an EMBL/GenBank/DDBJ whole genome shotgun (WGS) entry which is preliminary data.</text>
</comment>
<dbReference type="SUPFAM" id="SSF52799">
    <property type="entry name" value="(Phosphotyrosine protein) phosphatases II"/>
    <property type="match status" value="1"/>
</dbReference>
<dbReference type="InterPro" id="IPR000340">
    <property type="entry name" value="Dual-sp_phosphatase_cat-dom"/>
</dbReference>
<proteinExistence type="predicted"/>
<name>A0A1F8E1E1_9BACT</name>
<dbReference type="Proteomes" id="UP000179057">
    <property type="component" value="Unassembled WGS sequence"/>
</dbReference>
<reference evidence="3 4" key="1">
    <citation type="journal article" date="2016" name="Nat. Commun.">
        <title>Thousands of microbial genomes shed light on interconnected biogeochemical processes in an aquifer system.</title>
        <authorList>
            <person name="Anantharaman K."/>
            <person name="Brown C.T."/>
            <person name="Hug L.A."/>
            <person name="Sharon I."/>
            <person name="Castelle C.J."/>
            <person name="Probst A.J."/>
            <person name="Thomas B.C."/>
            <person name="Singh A."/>
            <person name="Wilkins M.J."/>
            <person name="Karaoz U."/>
            <person name="Brodie E.L."/>
            <person name="Williams K.H."/>
            <person name="Hubbard S.S."/>
            <person name="Banfield J.F."/>
        </authorList>
    </citation>
    <scope>NUCLEOTIDE SEQUENCE [LARGE SCALE GENOMIC DNA]</scope>
</reference>
<evidence type="ECO:0000313" key="3">
    <source>
        <dbReference type="EMBL" id="OGM94028.1"/>
    </source>
</evidence>
<evidence type="ECO:0000313" key="4">
    <source>
        <dbReference type="Proteomes" id="UP000179057"/>
    </source>
</evidence>
<protein>
    <submittedName>
        <fullName evidence="3">Uncharacterized protein</fullName>
    </submittedName>
</protein>
<dbReference type="Pfam" id="PF00782">
    <property type="entry name" value="DSPc"/>
    <property type="match status" value="1"/>
</dbReference>
<dbReference type="InterPro" id="IPR020422">
    <property type="entry name" value="TYR_PHOSPHATASE_DUAL_dom"/>
</dbReference>
<dbReference type="InterPro" id="IPR000387">
    <property type="entry name" value="Tyr_Pase_dom"/>
</dbReference>
<dbReference type="PROSITE" id="PS50056">
    <property type="entry name" value="TYR_PHOSPHATASE_2"/>
    <property type="match status" value="1"/>
</dbReference>
<dbReference type="CDD" id="cd14498">
    <property type="entry name" value="DSP"/>
    <property type="match status" value="1"/>
</dbReference>
<gene>
    <name evidence="3" type="ORF">A2610_03895</name>
</gene>
<organism evidence="3 4">
    <name type="scientific">Candidatus Wolfebacteria bacterium RIFOXYD1_FULL_48_65</name>
    <dbReference type="NCBI Taxonomy" id="1802561"/>
    <lineage>
        <taxon>Bacteria</taxon>
        <taxon>Candidatus Wolfeibacteriota</taxon>
    </lineage>
</organism>
<dbReference type="PANTHER" id="PTHR47216">
    <property type="match status" value="1"/>
</dbReference>
<dbReference type="Gene3D" id="3.90.190.10">
    <property type="entry name" value="Protein tyrosine phosphatase superfamily"/>
    <property type="match status" value="1"/>
</dbReference>
<evidence type="ECO:0000259" key="2">
    <source>
        <dbReference type="PROSITE" id="PS50056"/>
    </source>
</evidence>